<evidence type="ECO:0000313" key="7">
    <source>
        <dbReference type="EMBL" id="CAI8000569.1"/>
    </source>
</evidence>
<comment type="similarity">
    <text evidence="1">Belongs to the universal ribosomal protein uL29 family.</text>
</comment>
<evidence type="ECO:0000256" key="4">
    <source>
        <dbReference type="ARBA" id="ARBA00035204"/>
    </source>
</evidence>
<dbReference type="FunFam" id="6.10.250.3450:FF:000001">
    <property type="entry name" value="60S ribosomal protein L35"/>
    <property type="match status" value="1"/>
</dbReference>
<evidence type="ECO:0000256" key="5">
    <source>
        <dbReference type="ARBA" id="ARBA00035334"/>
    </source>
</evidence>
<reference evidence="7" key="1">
    <citation type="submission" date="2023-03" db="EMBL/GenBank/DDBJ databases">
        <authorList>
            <person name="Steffen K."/>
            <person name="Cardenas P."/>
        </authorList>
    </citation>
    <scope>NUCLEOTIDE SEQUENCE</scope>
</reference>
<keyword evidence="6" id="KW-0175">Coiled coil</keyword>
<feature type="coiled-coil region" evidence="6">
    <location>
        <begin position="7"/>
        <end position="34"/>
    </location>
</feature>
<evidence type="ECO:0000256" key="2">
    <source>
        <dbReference type="ARBA" id="ARBA00022980"/>
    </source>
</evidence>
<dbReference type="HAMAP" id="MF_00374">
    <property type="entry name" value="Ribosomal_uL29"/>
    <property type="match status" value="1"/>
</dbReference>
<dbReference type="InterPro" id="IPR045059">
    <property type="entry name" value="Ribosomal_uL29_euk"/>
</dbReference>
<dbReference type="SUPFAM" id="SSF46561">
    <property type="entry name" value="Ribosomal protein L29 (L29p)"/>
    <property type="match status" value="1"/>
</dbReference>
<keyword evidence="3" id="KW-0687">Ribonucleoprotein</keyword>
<evidence type="ECO:0000313" key="8">
    <source>
        <dbReference type="Proteomes" id="UP001174909"/>
    </source>
</evidence>
<dbReference type="NCBIfam" id="TIGR00012">
    <property type="entry name" value="L29"/>
    <property type="match status" value="1"/>
</dbReference>
<dbReference type="Proteomes" id="UP001174909">
    <property type="component" value="Unassembled WGS sequence"/>
</dbReference>
<sequence length="123" mass="14319">MVKLKAHELRGKNKDELTKQLEELKTELSQLRVHKVTGGAASKLSKIKMVRKSIARVLTVINHNQRTNLRKLYAGRKYKPLDLRKKLTRAKRRALTPKELKCKTARQKKKAMYYPPRVFALKA</sequence>
<dbReference type="CDD" id="cd00427">
    <property type="entry name" value="Ribosomal_L29_HIP"/>
    <property type="match status" value="1"/>
</dbReference>
<evidence type="ECO:0000256" key="3">
    <source>
        <dbReference type="ARBA" id="ARBA00023274"/>
    </source>
</evidence>
<dbReference type="Gene3D" id="6.10.250.3450">
    <property type="match status" value="1"/>
</dbReference>
<dbReference type="FunFam" id="1.10.287.310:FF:000002">
    <property type="entry name" value="60S ribosomal protein L35"/>
    <property type="match status" value="1"/>
</dbReference>
<organism evidence="7 8">
    <name type="scientific">Geodia barretti</name>
    <name type="common">Barrett's horny sponge</name>
    <dbReference type="NCBI Taxonomy" id="519541"/>
    <lineage>
        <taxon>Eukaryota</taxon>
        <taxon>Metazoa</taxon>
        <taxon>Porifera</taxon>
        <taxon>Demospongiae</taxon>
        <taxon>Heteroscleromorpha</taxon>
        <taxon>Tetractinellida</taxon>
        <taxon>Astrophorina</taxon>
        <taxon>Geodiidae</taxon>
        <taxon>Geodia</taxon>
    </lineage>
</organism>
<dbReference type="Pfam" id="PF00831">
    <property type="entry name" value="Ribosomal_L29"/>
    <property type="match status" value="1"/>
</dbReference>
<comment type="caution">
    <text evidence="7">The sequence shown here is derived from an EMBL/GenBank/DDBJ whole genome shotgun (WGS) entry which is preliminary data.</text>
</comment>
<keyword evidence="8" id="KW-1185">Reference proteome</keyword>
<name>A0AA35R1I1_GEOBA</name>
<dbReference type="GO" id="GO:0006412">
    <property type="term" value="P:translation"/>
    <property type="evidence" value="ECO:0007669"/>
    <property type="project" value="InterPro"/>
</dbReference>
<dbReference type="InterPro" id="IPR001854">
    <property type="entry name" value="Ribosomal_uL29"/>
</dbReference>
<gene>
    <name evidence="7" type="ORF">GBAR_LOCUS2983</name>
</gene>
<proteinExistence type="inferred from homology"/>
<dbReference type="InterPro" id="IPR036049">
    <property type="entry name" value="Ribosomal_uL29_sf"/>
</dbReference>
<dbReference type="EMBL" id="CASHTH010000409">
    <property type="protein sequence ID" value="CAI8000569.1"/>
    <property type="molecule type" value="Genomic_DNA"/>
</dbReference>
<dbReference type="GO" id="GO:0022625">
    <property type="term" value="C:cytosolic large ribosomal subunit"/>
    <property type="evidence" value="ECO:0007669"/>
    <property type="project" value="InterPro"/>
</dbReference>
<dbReference type="GO" id="GO:0003729">
    <property type="term" value="F:mRNA binding"/>
    <property type="evidence" value="ECO:0007669"/>
    <property type="project" value="TreeGrafter"/>
</dbReference>
<accession>A0AA35R1I1</accession>
<evidence type="ECO:0000256" key="6">
    <source>
        <dbReference type="SAM" id="Coils"/>
    </source>
</evidence>
<dbReference type="PANTHER" id="PTHR45722">
    <property type="entry name" value="60S RIBOSOMAL PROTEIN L35"/>
    <property type="match status" value="1"/>
</dbReference>
<dbReference type="Gene3D" id="1.10.287.310">
    <property type="match status" value="1"/>
</dbReference>
<dbReference type="PANTHER" id="PTHR45722:SF2">
    <property type="entry name" value="LARGE RIBOSOMAL SUBUNIT PROTEIN UL29-RELATED"/>
    <property type="match status" value="1"/>
</dbReference>
<protein>
    <recommendedName>
        <fullName evidence="4">Large ribosomal subunit protein uL29</fullName>
    </recommendedName>
    <alternativeName>
        <fullName evidence="5">60S ribosomal protein L35</fullName>
    </alternativeName>
</protein>
<dbReference type="AlphaFoldDB" id="A0AA35R1I1"/>
<dbReference type="GO" id="GO:0003735">
    <property type="term" value="F:structural constituent of ribosome"/>
    <property type="evidence" value="ECO:0007669"/>
    <property type="project" value="InterPro"/>
</dbReference>
<dbReference type="InterPro" id="IPR018254">
    <property type="entry name" value="Ribosomal_uL29_CS"/>
</dbReference>
<dbReference type="PROSITE" id="PS00579">
    <property type="entry name" value="RIBOSOMAL_L29"/>
    <property type="match status" value="1"/>
</dbReference>
<evidence type="ECO:0000256" key="1">
    <source>
        <dbReference type="ARBA" id="ARBA00009254"/>
    </source>
</evidence>
<keyword evidence="2 7" id="KW-0689">Ribosomal protein</keyword>
<dbReference type="GO" id="GO:0000463">
    <property type="term" value="P:maturation of LSU-rRNA from tricistronic rRNA transcript (SSU-rRNA, 5.8S rRNA, LSU-rRNA)"/>
    <property type="evidence" value="ECO:0007669"/>
    <property type="project" value="InterPro"/>
</dbReference>